<dbReference type="EMBL" id="JFZT01000015">
    <property type="protein sequence ID" value="EZQ11384.1"/>
    <property type="molecule type" value="Genomic_DNA"/>
</dbReference>
<comment type="caution">
    <text evidence="2">The sequence shown here is derived from an EMBL/GenBank/DDBJ whole genome shotgun (WGS) entry which is preliminary data.</text>
</comment>
<keyword evidence="1" id="KW-0472">Membrane</keyword>
<organism evidence="2 3">
    <name type="scientific">Candidatus Acidianus copahuensis</name>
    <dbReference type="NCBI Taxonomy" id="1160895"/>
    <lineage>
        <taxon>Archaea</taxon>
        <taxon>Thermoproteota</taxon>
        <taxon>Thermoprotei</taxon>
        <taxon>Sulfolobales</taxon>
        <taxon>Sulfolobaceae</taxon>
        <taxon>Acidianus</taxon>
    </lineage>
</organism>
<dbReference type="Proteomes" id="UP000024332">
    <property type="component" value="Unassembled WGS sequence"/>
</dbReference>
<name>A0A031LV57_9CREN</name>
<reference evidence="2 3" key="1">
    <citation type="submission" date="2014-03" db="EMBL/GenBank/DDBJ databases">
        <title>Draft genome sequence of the novel thermoacidophilic archaea Acidianus copahuensis ALE1 strain, isolated from Copahue volcanic area in Neuquen Argentina.</title>
        <authorList>
            <person name="Urbieta M.S."/>
            <person name="Rascovan N."/>
            <person name="Castro C."/>
            <person name="Revale S."/>
            <person name="Giaveno M.A."/>
            <person name="Vazquez M.P."/>
            <person name="Donati E.R."/>
        </authorList>
    </citation>
    <scope>NUCLEOTIDE SEQUENCE [LARGE SCALE GENOMIC DNA]</scope>
    <source>
        <strain evidence="2 3">ALE1</strain>
    </source>
</reference>
<feature type="transmembrane region" description="Helical" evidence="1">
    <location>
        <begin position="51"/>
        <end position="74"/>
    </location>
</feature>
<gene>
    <name evidence="2" type="ORF">CM19_01485</name>
</gene>
<dbReference type="STRING" id="1160895.CM19_01485"/>
<evidence type="ECO:0000256" key="1">
    <source>
        <dbReference type="SAM" id="Phobius"/>
    </source>
</evidence>
<evidence type="ECO:0000313" key="2">
    <source>
        <dbReference type="EMBL" id="EZQ11384.1"/>
    </source>
</evidence>
<sequence length="155" mass="18233">MLNVQLTSLVYILITSIPLIPFFYMTIKLFYKIDLDYLTFIYGKKIDKKKFRITILAYTLIYIGLISGFLLSSVSGNLKFYFIFSYIYVAVITYNIYVALFSRYRYTEPRYYDVIALVSFIFMPFGCLFTPIYLVVSIAWIYAGVMSLLEVQEIE</sequence>
<keyword evidence="3" id="KW-1185">Reference proteome</keyword>
<dbReference type="AlphaFoldDB" id="A0A031LV57"/>
<keyword evidence="1" id="KW-0812">Transmembrane</keyword>
<evidence type="ECO:0000313" key="3">
    <source>
        <dbReference type="Proteomes" id="UP000024332"/>
    </source>
</evidence>
<feature type="transmembrane region" description="Helical" evidence="1">
    <location>
        <begin position="114"/>
        <end position="143"/>
    </location>
</feature>
<feature type="transmembrane region" description="Helical" evidence="1">
    <location>
        <begin position="80"/>
        <end position="102"/>
    </location>
</feature>
<proteinExistence type="predicted"/>
<protein>
    <submittedName>
        <fullName evidence="2">Uncharacterized protein</fullName>
    </submittedName>
</protein>
<feature type="transmembrane region" description="Helical" evidence="1">
    <location>
        <begin position="6"/>
        <end position="31"/>
    </location>
</feature>
<accession>A0A031LV57</accession>
<keyword evidence="1" id="KW-1133">Transmembrane helix</keyword>